<accession>G7KMX6</accession>
<dbReference type="Gene3D" id="2.60.120.10">
    <property type="entry name" value="Jelly Rolls"/>
    <property type="match status" value="1"/>
</dbReference>
<organism evidence="2 4">
    <name type="scientific">Medicago truncatula</name>
    <name type="common">Barrel medic</name>
    <name type="synonym">Medicago tribuloides</name>
    <dbReference type="NCBI Taxonomy" id="3880"/>
    <lineage>
        <taxon>Eukaryota</taxon>
        <taxon>Viridiplantae</taxon>
        <taxon>Streptophyta</taxon>
        <taxon>Embryophyta</taxon>
        <taxon>Tracheophyta</taxon>
        <taxon>Spermatophyta</taxon>
        <taxon>Magnoliopsida</taxon>
        <taxon>eudicotyledons</taxon>
        <taxon>Gunneridae</taxon>
        <taxon>Pentapetalae</taxon>
        <taxon>rosids</taxon>
        <taxon>fabids</taxon>
        <taxon>Fabales</taxon>
        <taxon>Fabaceae</taxon>
        <taxon>Papilionoideae</taxon>
        <taxon>50 kb inversion clade</taxon>
        <taxon>NPAAA clade</taxon>
        <taxon>Hologalegina</taxon>
        <taxon>IRL clade</taxon>
        <taxon>Trifolieae</taxon>
        <taxon>Medicago</taxon>
    </lineage>
</organism>
<evidence type="ECO:0000313" key="2">
    <source>
        <dbReference type="EMBL" id="AES75825.1"/>
    </source>
</evidence>
<dbReference type="EnsemblPlants" id="AES75825">
    <property type="protein sequence ID" value="AES75825"/>
    <property type="gene ID" value="MTR_6g060090"/>
</dbReference>
<feature type="domain" description="(S)-ureidoglycine aminohydrolase cupin" evidence="1">
    <location>
        <begin position="5"/>
        <end position="56"/>
    </location>
</feature>
<protein>
    <submittedName>
        <fullName evidence="2">RmlC-like cupins superfamily protein</fullName>
    </submittedName>
</protein>
<name>G7KMX6_MEDTR</name>
<dbReference type="InterPro" id="IPR014710">
    <property type="entry name" value="RmlC-like_jellyroll"/>
</dbReference>
<sequence>MMFDKRTLKWGCPPNKFPWTYDFKVTCYLLEGKVKVTPNSNSVEFSVGDLLCFLKG</sequence>
<dbReference type="Pfam" id="PF05899">
    <property type="entry name" value="Cupin_3"/>
    <property type="match status" value="1"/>
</dbReference>
<evidence type="ECO:0000259" key="1">
    <source>
        <dbReference type="Pfam" id="PF05899"/>
    </source>
</evidence>
<dbReference type="HOGENOM" id="CLU_135880_3_0_1"/>
<dbReference type="Proteomes" id="UP000002051">
    <property type="component" value="Chromosome 6"/>
</dbReference>
<dbReference type="AlphaFoldDB" id="G7KMX6"/>
<dbReference type="PANTHER" id="PTHR33271:SF22">
    <property type="entry name" value="OS04G0445200 PROTEIN"/>
    <property type="match status" value="1"/>
</dbReference>
<evidence type="ECO:0000313" key="3">
    <source>
        <dbReference type="EnsemblPlants" id="AES75825"/>
    </source>
</evidence>
<dbReference type="SUPFAM" id="SSF51182">
    <property type="entry name" value="RmlC-like cupins"/>
    <property type="match status" value="1"/>
</dbReference>
<proteinExistence type="predicted"/>
<reference evidence="3" key="3">
    <citation type="submission" date="2015-04" db="UniProtKB">
        <authorList>
            <consortium name="EnsemblPlants"/>
        </authorList>
    </citation>
    <scope>IDENTIFICATION</scope>
    <source>
        <strain evidence="3">cv. Jemalong A17</strain>
    </source>
</reference>
<evidence type="ECO:0000313" key="4">
    <source>
        <dbReference type="Proteomes" id="UP000002051"/>
    </source>
</evidence>
<reference evidence="2 4" key="1">
    <citation type="journal article" date="2011" name="Nature">
        <title>The Medicago genome provides insight into the evolution of rhizobial symbioses.</title>
        <authorList>
            <person name="Young N.D."/>
            <person name="Debelle F."/>
            <person name="Oldroyd G.E."/>
            <person name="Geurts R."/>
            <person name="Cannon S.B."/>
            <person name="Udvardi M.K."/>
            <person name="Benedito V.A."/>
            <person name="Mayer K.F."/>
            <person name="Gouzy J."/>
            <person name="Schoof H."/>
            <person name="Van de Peer Y."/>
            <person name="Proost S."/>
            <person name="Cook D.R."/>
            <person name="Meyers B.C."/>
            <person name="Spannagl M."/>
            <person name="Cheung F."/>
            <person name="De Mita S."/>
            <person name="Krishnakumar V."/>
            <person name="Gundlach H."/>
            <person name="Zhou S."/>
            <person name="Mudge J."/>
            <person name="Bharti A.K."/>
            <person name="Murray J.D."/>
            <person name="Naoumkina M.A."/>
            <person name="Rosen B."/>
            <person name="Silverstein K.A."/>
            <person name="Tang H."/>
            <person name="Rombauts S."/>
            <person name="Zhao P.X."/>
            <person name="Zhou P."/>
            <person name="Barbe V."/>
            <person name="Bardou P."/>
            <person name="Bechner M."/>
            <person name="Bellec A."/>
            <person name="Berger A."/>
            <person name="Berges H."/>
            <person name="Bidwell S."/>
            <person name="Bisseling T."/>
            <person name="Choisne N."/>
            <person name="Couloux A."/>
            <person name="Denny R."/>
            <person name="Deshpande S."/>
            <person name="Dai X."/>
            <person name="Doyle J.J."/>
            <person name="Dudez A.M."/>
            <person name="Farmer A.D."/>
            <person name="Fouteau S."/>
            <person name="Franken C."/>
            <person name="Gibelin C."/>
            <person name="Gish J."/>
            <person name="Goldstein S."/>
            <person name="Gonzalez A.J."/>
            <person name="Green P.J."/>
            <person name="Hallab A."/>
            <person name="Hartog M."/>
            <person name="Hua A."/>
            <person name="Humphray S.J."/>
            <person name="Jeong D.H."/>
            <person name="Jing Y."/>
            <person name="Jocker A."/>
            <person name="Kenton S.M."/>
            <person name="Kim D.J."/>
            <person name="Klee K."/>
            <person name="Lai H."/>
            <person name="Lang C."/>
            <person name="Lin S."/>
            <person name="Macmil S.L."/>
            <person name="Magdelenat G."/>
            <person name="Matthews L."/>
            <person name="McCorrison J."/>
            <person name="Monaghan E.L."/>
            <person name="Mun J.H."/>
            <person name="Najar F.Z."/>
            <person name="Nicholson C."/>
            <person name="Noirot C."/>
            <person name="O'Bleness M."/>
            <person name="Paule C.R."/>
            <person name="Poulain J."/>
            <person name="Prion F."/>
            <person name="Qin B."/>
            <person name="Qu C."/>
            <person name="Retzel E.F."/>
            <person name="Riddle C."/>
            <person name="Sallet E."/>
            <person name="Samain S."/>
            <person name="Samson N."/>
            <person name="Sanders I."/>
            <person name="Saurat O."/>
            <person name="Scarpelli C."/>
            <person name="Schiex T."/>
            <person name="Segurens B."/>
            <person name="Severin A.J."/>
            <person name="Sherrier D.J."/>
            <person name="Shi R."/>
            <person name="Sims S."/>
            <person name="Singer S.R."/>
            <person name="Sinharoy S."/>
            <person name="Sterck L."/>
            <person name="Viollet A."/>
            <person name="Wang B.B."/>
            <person name="Wang K."/>
            <person name="Wang M."/>
            <person name="Wang X."/>
            <person name="Warfsmann J."/>
            <person name="Weissenbach J."/>
            <person name="White D.D."/>
            <person name="White J.D."/>
            <person name="Wiley G.B."/>
            <person name="Wincker P."/>
            <person name="Xing Y."/>
            <person name="Yang L."/>
            <person name="Yao Z."/>
            <person name="Ying F."/>
            <person name="Zhai J."/>
            <person name="Zhou L."/>
            <person name="Zuber A."/>
            <person name="Denarie J."/>
            <person name="Dixon R.A."/>
            <person name="May G.D."/>
            <person name="Schwartz D.C."/>
            <person name="Rogers J."/>
            <person name="Quetier F."/>
            <person name="Town C.D."/>
            <person name="Roe B.A."/>
        </authorList>
    </citation>
    <scope>NUCLEOTIDE SEQUENCE [LARGE SCALE GENOMIC DNA]</scope>
    <source>
        <strain evidence="2">A17</strain>
        <strain evidence="3 4">cv. Jemalong A17</strain>
    </source>
</reference>
<dbReference type="PANTHER" id="PTHR33271">
    <property type="entry name" value="OS04G0445200 PROTEIN"/>
    <property type="match status" value="1"/>
</dbReference>
<dbReference type="EMBL" id="CM001222">
    <property type="protein sequence ID" value="AES75825.1"/>
    <property type="molecule type" value="Genomic_DNA"/>
</dbReference>
<reference evidence="2 4" key="2">
    <citation type="journal article" date="2014" name="BMC Genomics">
        <title>An improved genome release (version Mt4.0) for the model legume Medicago truncatula.</title>
        <authorList>
            <person name="Tang H."/>
            <person name="Krishnakumar V."/>
            <person name="Bidwell S."/>
            <person name="Rosen B."/>
            <person name="Chan A."/>
            <person name="Zhou S."/>
            <person name="Gentzbittel L."/>
            <person name="Childs K.L."/>
            <person name="Yandell M."/>
            <person name="Gundlach H."/>
            <person name="Mayer K.F."/>
            <person name="Schwartz D.C."/>
            <person name="Town C.D."/>
        </authorList>
    </citation>
    <scope>GENOME REANNOTATION</scope>
    <source>
        <strain evidence="3 4">cv. Jemalong A17</strain>
    </source>
</reference>
<dbReference type="InterPro" id="IPR011051">
    <property type="entry name" value="RmlC_Cupin_sf"/>
</dbReference>
<keyword evidence="4" id="KW-1185">Reference proteome</keyword>
<gene>
    <name evidence="2" type="ordered locus">MTR_6g060090</name>
</gene>
<dbReference type="InterPro" id="IPR008579">
    <property type="entry name" value="UGlyAH_Cupin_dom"/>
</dbReference>
<dbReference type="PaxDb" id="3880-AES75825"/>